<dbReference type="STRING" id="1246637.MTBBW1_760009"/>
<sequence length="268" mass="30366">MPSNKEDIMPVLLFASENQELENDIAHQTANQLGYKTLNRGSLAEIANRHSLELPKLEDALQNTPSILRRMPSKLWHYYISCVEMEVLDRLLDDNVVCWGLGAHLYVLVVSHVLKVRLIGGYGQQTDPDIKREKLRKKWSLAAYKREEADPKLYDIVINLDQIKPEEAVGTITSTIDYPRFRPMTYSRNNLMDRALAARVKNALLKTLTDIHVHAQNGTVVVTTTSLKREKEKKIAAIKEVAGQVEGIGYLEVHWNVDPVNEAAVSSR</sequence>
<keyword evidence="1" id="KW-0808">Transferase</keyword>
<protein>
    <submittedName>
        <fullName evidence="1">Cmk5</fullName>
        <ecNumber evidence="1">2.7.4.14</ecNumber>
    </submittedName>
</protein>
<dbReference type="AlphaFoldDB" id="A0A1W1HJF8"/>
<gene>
    <name evidence="1" type="primary">cmk</name>
    <name evidence="1" type="ORF">MTBBW1_760009</name>
</gene>
<dbReference type="InterPro" id="IPR027417">
    <property type="entry name" value="P-loop_NTPase"/>
</dbReference>
<keyword evidence="2" id="KW-1185">Reference proteome</keyword>
<accession>A0A1W1HJF8</accession>
<organism evidence="1 2">
    <name type="scientific">Desulfamplus magnetovallimortis</name>
    <dbReference type="NCBI Taxonomy" id="1246637"/>
    <lineage>
        <taxon>Bacteria</taxon>
        <taxon>Pseudomonadati</taxon>
        <taxon>Thermodesulfobacteriota</taxon>
        <taxon>Desulfobacteria</taxon>
        <taxon>Desulfobacterales</taxon>
        <taxon>Desulfobacteraceae</taxon>
        <taxon>Desulfamplus</taxon>
    </lineage>
</organism>
<proteinExistence type="predicted"/>
<dbReference type="Proteomes" id="UP000191931">
    <property type="component" value="Unassembled WGS sequence"/>
</dbReference>
<dbReference type="Gene3D" id="3.40.50.300">
    <property type="entry name" value="P-loop containing nucleotide triphosphate hydrolases"/>
    <property type="match status" value="2"/>
</dbReference>
<evidence type="ECO:0000313" key="2">
    <source>
        <dbReference type="Proteomes" id="UP000191931"/>
    </source>
</evidence>
<name>A0A1W1HJF8_9BACT</name>
<reference evidence="1 2" key="1">
    <citation type="submission" date="2017-03" db="EMBL/GenBank/DDBJ databases">
        <authorList>
            <person name="Afonso C.L."/>
            <person name="Miller P.J."/>
            <person name="Scott M.A."/>
            <person name="Spackman E."/>
            <person name="Goraichik I."/>
            <person name="Dimitrov K.M."/>
            <person name="Suarez D.L."/>
            <person name="Swayne D.E."/>
        </authorList>
    </citation>
    <scope>NUCLEOTIDE SEQUENCE [LARGE SCALE GENOMIC DNA]</scope>
    <source>
        <strain evidence="1">PRJEB14757</strain>
    </source>
</reference>
<dbReference type="EC" id="2.7.4.14" evidence="1"/>
<dbReference type="GO" id="GO:0016740">
    <property type="term" value="F:transferase activity"/>
    <property type="evidence" value="ECO:0007669"/>
    <property type="project" value="UniProtKB-KW"/>
</dbReference>
<evidence type="ECO:0000313" key="1">
    <source>
        <dbReference type="EMBL" id="SLM32545.1"/>
    </source>
</evidence>
<dbReference type="EMBL" id="FWEV01000321">
    <property type="protein sequence ID" value="SLM32545.1"/>
    <property type="molecule type" value="Genomic_DNA"/>
</dbReference>